<evidence type="ECO:0000313" key="3">
    <source>
        <dbReference type="Proteomes" id="UP000003566"/>
    </source>
</evidence>
<sequence length="35" mass="4081">MGTYGVFYFLYGMIFCLILILFLEVKCIKILNDVS</sequence>
<proteinExistence type="predicted"/>
<evidence type="ECO:0000256" key="1">
    <source>
        <dbReference type="SAM" id="Phobius"/>
    </source>
</evidence>
<organism evidence="2 3">
    <name type="scientific">Bacteroides xylanisolvens CL03T12C04</name>
    <dbReference type="NCBI Taxonomy" id="997892"/>
    <lineage>
        <taxon>Bacteria</taxon>
        <taxon>Pseudomonadati</taxon>
        <taxon>Bacteroidota</taxon>
        <taxon>Bacteroidia</taxon>
        <taxon>Bacteroidales</taxon>
        <taxon>Bacteroidaceae</taxon>
        <taxon>Bacteroides</taxon>
    </lineage>
</organism>
<keyword evidence="1" id="KW-1133">Transmembrane helix</keyword>
<evidence type="ECO:0000313" key="2">
    <source>
        <dbReference type="EMBL" id="EIY86532.1"/>
    </source>
</evidence>
<keyword evidence="1" id="KW-0812">Transmembrane</keyword>
<protein>
    <submittedName>
        <fullName evidence="2">Uncharacterized protein</fullName>
    </submittedName>
</protein>
<keyword evidence="1" id="KW-0472">Membrane</keyword>
<comment type="caution">
    <text evidence="2">The sequence shown here is derived from an EMBL/GenBank/DDBJ whole genome shotgun (WGS) entry which is preliminary data.</text>
</comment>
<gene>
    <name evidence="2" type="ORF">HMPREF1074_02016</name>
</gene>
<dbReference type="Proteomes" id="UP000003566">
    <property type="component" value="Unassembled WGS sequence"/>
</dbReference>
<reference evidence="2 3" key="1">
    <citation type="submission" date="2012-02" db="EMBL/GenBank/DDBJ databases">
        <title>The Genome Sequence of Bacteroides xylanisolvens CL03T12C04.</title>
        <authorList>
            <consortium name="The Broad Institute Genome Sequencing Platform"/>
            <person name="Earl A."/>
            <person name="Ward D."/>
            <person name="Feldgarden M."/>
            <person name="Gevers D."/>
            <person name="Zitomersky N.L."/>
            <person name="Coyne M.J."/>
            <person name="Comstock L.E."/>
            <person name="Young S.K."/>
            <person name="Zeng Q."/>
            <person name="Gargeya S."/>
            <person name="Fitzgerald M."/>
            <person name="Haas B."/>
            <person name="Abouelleil A."/>
            <person name="Alvarado L."/>
            <person name="Arachchi H.M."/>
            <person name="Berlin A."/>
            <person name="Chapman S.B."/>
            <person name="Gearin G."/>
            <person name="Goldberg J."/>
            <person name="Griggs A."/>
            <person name="Gujja S."/>
            <person name="Hansen M."/>
            <person name="Heiman D."/>
            <person name="Howarth C."/>
            <person name="Larimer J."/>
            <person name="Lui A."/>
            <person name="MacDonald P.J.P."/>
            <person name="McCowen C."/>
            <person name="Montmayeur A."/>
            <person name="Murphy C."/>
            <person name="Neiman D."/>
            <person name="Pearson M."/>
            <person name="Priest M."/>
            <person name="Roberts A."/>
            <person name="Saif S."/>
            <person name="Shea T."/>
            <person name="Sisk P."/>
            <person name="Stolte C."/>
            <person name="Sykes S."/>
            <person name="Wortman J."/>
            <person name="Nusbaum C."/>
            <person name="Birren B."/>
        </authorList>
    </citation>
    <scope>NUCLEOTIDE SEQUENCE [LARGE SCALE GENOMIC DNA]</scope>
    <source>
        <strain evidence="2 3">CL03T12C04</strain>
    </source>
</reference>
<feature type="transmembrane region" description="Helical" evidence="1">
    <location>
        <begin position="6"/>
        <end position="25"/>
    </location>
</feature>
<dbReference type="EMBL" id="AGXE01000012">
    <property type="protein sequence ID" value="EIY86532.1"/>
    <property type="molecule type" value="Genomic_DNA"/>
</dbReference>
<accession>I9AGQ4</accession>
<name>I9AGQ4_9BACE</name>
<dbReference type="HOGENOM" id="CLU_3363346_0_0_10"/>
<dbReference type="AlphaFoldDB" id="I9AGQ4"/>